<keyword evidence="6" id="KW-0862">Zinc</keyword>
<evidence type="ECO:0000313" key="8">
    <source>
        <dbReference type="EMBL" id="KAF9445806.1"/>
    </source>
</evidence>
<feature type="transmembrane region" description="Helical" evidence="7">
    <location>
        <begin position="154"/>
        <end position="172"/>
    </location>
</feature>
<feature type="transmembrane region" description="Helical" evidence="7">
    <location>
        <begin position="242"/>
        <end position="261"/>
    </location>
</feature>
<dbReference type="EMBL" id="MU151280">
    <property type="protein sequence ID" value="KAF9445806.1"/>
    <property type="molecule type" value="Genomic_DNA"/>
</dbReference>
<name>A0A9P6BZ35_9AGAR</name>
<evidence type="ECO:0000256" key="2">
    <source>
        <dbReference type="ARBA" id="ARBA00007018"/>
    </source>
</evidence>
<keyword evidence="5 7" id="KW-0472">Membrane</keyword>
<feature type="transmembrane region" description="Helical" evidence="7">
    <location>
        <begin position="209"/>
        <end position="230"/>
    </location>
</feature>
<evidence type="ECO:0000256" key="4">
    <source>
        <dbReference type="ARBA" id="ARBA00022989"/>
    </source>
</evidence>
<gene>
    <name evidence="8" type="ORF">P691DRAFT_674893</name>
</gene>
<evidence type="ECO:0000313" key="9">
    <source>
        <dbReference type="Proteomes" id="UP000807342"/>
    </source>
</evidence>
<reference evidence="8" key="1">
    <citation type="submission" date="2020-11" db="EMBL/GenBank/DDBJ databases">
        <authorList>
            <consortium name="DOE Joint Genome Institute"/>
            <person name="Ahrendt S."/>
            <person name="Riley R."/>
            <person name="Andreopoulos W."/>
            <person name="Labutti K."/>
            <person name="Pangilinan J."/>
            <person name="Ruiz-Duenas F.J."/>
            <person name="Barrasa J.M."/>
            <person name="Sanchez-Garcia M."/>
            <person name="Camarero S."/>
            <person name="Miyauchi S."/>
            <person name="Serrano A."/>
            <person name="Linde D."/>
            <person name="Babiker R."/>
            <person name="Drula E."/>
            <person name="Ayuso-Fernandez I."/>
            <person name="Pacheco R."/>
            <person name="Padilla G."/>
            <person name="Ferreira P."/>
            <person name="Barriuso J."/>
            <person name="Kellner H."/>
            <person name="Castanera R."/>
            <person name="Alfaro M."/>
            <person name="Ramirez L."/>
            <person name="Pisabarro A.G."/>
            <person name="Kuo A."/>
            <person name="Tritt A."/>
            <person name="Lipzen A."/>
            <person name="He G."/>
            <person name="Yan M."/>
            <person name="Ng V."/>
            <person name="Cullen D."/>
            <person name="Martin F."/>
            <person name="Rosso M.-N."/>
            <person name="Henrissat B."/>
            <person name="Hibbett D."/>
            <person name="Martinez A.T."/>
            <person name="Grigoriev I.V."/>
        </authorList>
    </citation>
    <scope>NUCLEOTIDE SEQUENCE</scope>
    <source>
        <strain evidence="8">MF-IS2</strain>
    </source>
</reference>
<dbReference type="OrthoDB" id="529367at2759"/>
<dbReference type="GO" id="GO:0006882">
    <property type="term" value="P:intracellular zinc ion homeostasis"/>
    <property type="evidence" value="ECO:0007669"/>
    <property type="project" value="TreeGrafter"/>
</dbReference>
<feature type="binding site" evidence="6">
    <location>
        <position position="284"/>
    </location>
    <ligand>
        <name>Zn(2+)</name>
        <dbReference type="ChEBI" id="CHEBI:29105"/>
    </ligand>
</feature>
<dbReference type="PANTHER" id="PTHR20855:SF52">
    <property type="entry name" value="ADIPONECTIN RECEPTOR PROTEIN"/>
    <property type="match status" value="1"/>
</dbReference>
<dbReference type="GO" id="GO:0046872">
    <property type="term" value="F:metal ion binding"/>
    <property type="evidence" value="ECO:0007669"/>
    <property type="project" value="UniProtKB-KW"/>
</dbReference>
<accession>A0A9P6BZ35</accession>
<dbReference type="Proteomes" id="UP000807342">
    <property type="component" value="Unassembled WGS sequence"/>
</dbReference>
<feature type="transmembrane region" description="Helical" evidence="7">
    <location>
        <begin position="273"/>
        <end position="295"/>
    </location>
</feature>
<proteinExistence type="inferred from homology"/>
<keyword evidence="9" id="KW-1185">Reference proteome</keyword>
<comment type="subcellular location">
    <subcellularLocation>
        <location evidence="1">Membrane</location>
        <topology evidence="1">Multi-pass membrane protein</topology>
    </subcellularLocation>
</comment>
<dbReference type="GO" id="GO:0038023">
    <property type="term" value="F:signaling receptor activity"/>
    <property type="evidence" value="ECO:0007669"/>
    <property type="project" value="TreeGrafter"/>
</dbReference>
<dbReference type="GO" id="GO:0016020">
    <property type="term" value="C:membrane"/>
    <property type="evidence" value="ECO:0007669"/>
    <property type="project" value="UniProtKB-SubCell"/>
</dbReference>
<feature type="transmembrane region" description="Helical" evidence="7">
    <location>
        <begin position="113"/>
        <end position="133"/>
    </location>
</feature>
<keyword evidence="4 7" id="KW-1133">Transmembrane helix</keyword>
<evidence type="ECO:0000256" key="5">
    <source>
        <dbReference type="ARBA" id="ARBA00023136"/>
    </source>
</evidence>
<keyword evidence="6" id="KW-0479">Metal-binding</keyword>
<feature type="binding site" evidence="6">
    <location>
        <position position="134"/>
    </location>
    <ligand>
        <name>Zn(2+)</name>
        <dbReference type="ChEBI" id="CHEBI:29105"/>
    </ligand>
</feature>
<feature type="transmembrane region" description="Helical" evidence="7">
    <location>
        <begin position="178"/>
        <end position="197"/>
    </location>
</feature>
<dbReference type="Pfam" id="PF03006">
    <property type="entry name" value="HlyIII"/>
    <property type="match status" value="1"/>
</dbReference>
<evidence type="ECO:0000256" key="3">
    <source>
        <dbReference type="ARBA" id="ARBA00022692"/>
    </source>
</evidence>
<sequence>MSGPSPRSLRHRNALKSTLPVLDEKKGRASRSYTLSWNELEEWQKDNEFIVNGYRRVQYHWKGCLESVYAYLHNETVNIHTHLWGAVLFVYFCATFYGSYIKPFTPVATWHDSAVFLVFLLSAAVCLFSSALYHTSGCHSEKVASRCHAYDYSGIIILTVGSFYPAIYYGFFCHANLKVLYLTGISLAGLGAAYIVLSPEYSKPTHRGARTFVFIGLGLSGMVPVSHLITTHGIHELLSDMGFGWLLASASLYIAGALLYANRIPERFSTGKFDYFFASHQIFHVCVILAALAHYRCVVIGFTHRLSAPQLCRA</sequence>
<comment type="similarity">
    <text evidence="2">Belongs to the ADIPOR family.</text>
</comment>
<feature type="transmembrane region" description="Helical" evidence="7">
    <location>
        <begin position="83"/>
        <end position="101"/>
    </location>
</feature>
<evidence type="ECO:0000256" key="7">
    <source>
        <dbReference type="SAM" id="Phobius"/>
    </source>
</evidence>
<evidence type="ECO:0000256" key="6">
    <source>
        <dbReference type="PIRSR" id="PIRSR604254-1"/>
    </source>
</evidence>
<feature type="binding site" evidence="6">
    <location>
        <position position="280"/>
    </location>
    <ligand>
        <name>Zn(2+)</name>
        <dbReference type="ChEBI" id="CHEBI:29105"/>
    </ligand>
</feature>
<protein>
    <submittedName>
        <fullName evidence="8">HlyIII-domain-containing protein</fullName>
    </submittedName>
</protein>
<dbReference type="PANTHER" id="PTHR20855">
    <property type="entry name" value="ADIPOR/PROGESTIN RECEPTOR-RELATED"/>
    <property type="match status" value="1"/>
</dbReference>
<dbReference type="AlphaFoldDB" id="A0A9P6BZ35"/>
<organism evidence="8 9">
    <name type="scientific">Macrolepiota fuliginosa MF-IS2</name>
    <dbReference type="NCBI Taxonomy" id="1400762"/>
    <lineage>
        <taxon>Eukaryota</taxon>
        <taxon>Fungi</taxon>
        <taxon>Dikarya</taxon>
        <taxon>Basidiomycota</taxon>
        <taxon>Agaricomycotina</taxon>
        <taxon>Agaricomycetes</taxon>
        <taxon>Agaricomycetidae</taxon>
        <taxon>Agaricales</taxon>
        <taxon>Agaricineae</taxon>
        <taxon>Agaricaceae</taxon>
        <taxon>Macrolepiota</taxon>
    </lineage>
</organism>
<evidence type="ECO:0000256" key="1">
    <source>
        <dbReference type="ARBA" id="ARBA00004141"/>
    </source>
</evidence>
<comment type="caution">
    <text evidence="8">The sequence shown here is derived from an EMBL/GenBank/DDBJ whole genome shotgun (WGS) entry which is preliminary data.</text>
</comment>
<dbReference type="InterPro" id="IPR004254">
    <property type="entry name" value="AdipoR/HlyIII-related"/>
</dbReference>
<keyword evidence="3 7" id="KW-0812">Transmembrane</keyword>